<proteinExistence type="predicted"/>
<protein>
    <submittedName>
        <fullName evidence="2">Metallophosphoesterase</fullName>
    </submittedName>
</protein>
<dbReference type="Gene3D" id="3.60.21.10">
    <property type="match status" value="1"/>
</dbReference>
<dbReference type="InterPro" id="IPR029052">
    <property type="entry name" value="Metallo-depent_PP-like"/>
</dbReference>
<accession>A0A9Q9DCE4</accession>
<dbReference type="RefSeq" id="WP_060581052.1">
    <property type="nucleotide sequence ID" value="NZ_CP098808.1"/>
</dbReference>
<evidence type="ECO:0000313" key="2">
    <source>
        <dbReference type="EMBL" id="USJ25927.1"/>
    </source>
</evidence>
<feature type="domain" description="Calcineurin-like phosphoesterase" evidence="1">
    <location>
        <begin position="1"/>
        <end position="197"/>
    </location>
</feature>
<evidence type="ECO:0000259" key="1">
    <source>
        <dbReference type="Pfam" id="PF00149"/>
    </source>
</evidence>
<dbReference type="EMBL" id="CP098808">
    <property type="protein sequence ID" value="USJ25927.1"/>
    <property type="molecule type" value="Genomic_DNA"/>
</dbReference>
<evidence type="ECO:0000313" key="3">
    <source>
        <dbReference type="Proteomes" id="UP001055460"/>
    </source>
</evidence>
<organism evidence="2 3">
    <name type="scientific">Ensifer adhaerens</name>
    <name type="common">Sinorhizobium morelense</name>
    <dbReference type="NCBI Taxonomy" id="106592"/>
    <lineage>
        <taxon>Bacteria</taxon>
        <taxon>Pseudomonadati</taxon>
        <taxon>Pseudomonadota</taxon>
        <taxon>Alphaproteobacteria</taxon>
        <taxon>Hyphomicrobiales</taxon>
        <taxon>Rhizobiaceae</taxon>
        <taxon>Sinorhizobium/Ensifer group</taxon>
        <taxon>Ensifer</taxon>
    </lineage>
</organism>
<dbReference type="Pfam" id="PF00149">
    <property type="entry name" value="Metallophos"/>
    <property type="match status" value="1"/>
</dbReference>
<dbReference type="InterPro" id="IPR051918">
    <property type="entry name" value="STPP_CPPED1"/>
</dbReference>
<dbReference type="Proteomes" id="UP001055460">
    <property type="component" value="Plasmid pA"/>
</dbReference>
<name>A0A9Q9DCE4_ENSAD</name>
<gene>
    <name evidence="2" type="ORF">NE863_26065</name>
</gene>
<dbReference type="AlphaFoldDB" id="A0A9Q9DCE4"/>
<geneLocation type="plasmid" evidence="2 3">
    <name>pA</name>
</geneLocation>
<dbReference type="PANTHER" id="PTHR43143">
    <property type="entry name" value="METALLOPHOSPHOESTERASE, CALCINEURIN SUPERFAMILY"/>
    <property type="match status" value="1"/>
</dbReference>
<sequence>MKIVQISDTHLSPAKSHFNGNWEPVRAWIEAVKPDLVIHTGDVTIDGADHEDDITFSLDLIGQLSMPVLIVPGNHDVGHLPGSHQPVDPVRLARWRRLAGPDYWGRDHGDWRLLGLNSLLIGFEDEEEDRQFNWLEEQLLSRDGRRVAVFAHKPLFVDDPGEGDTGYWGIRPRQRQRLFDLFAEAEVALHASGHLHWAWTGKHAGTSLVWAPPTSFIIDTLERPMPGERLVGAVVHEFSDVNVKSEIIAVPGLTSHLLDPIVEEVYPLAAKKTVRVEAAQ</sequence>
<dbReference type="InterPro" id="IPR004843">
    <property type="entry name" value="Calcineurin-like_PHP"/>
</dbReference>
<dbReference type="GO" id="GO:0016787">
    <property type="term" value="F:hydrolase activity"/>
    <property type="evidence" value="ECO:0007669"/>
    <property type="project" value="InterPro"/>
</dbReference>
<dbReference type="PANTHER" id="PTHR43143:SF1">
    <property type="entry name" value="SERINE_THREONINE-PROTEIN PHOSPHATASE CPPED1"/>
    <property type="match status" value="1"/>
</dbReference>
<dbReference type="SUPFAM" id="SSF56300">
    <property type="entry name" value="Metallo-dependent phosphatases"/>
    <property type="match status" value="1"/>
</dbReference>
<reference evidence="2" key="1">
    <citation type="submission" date="2022-06" db="EMBL/GenBank/DDBJ databases">
        <title>Physiological and biochemical characterization and genomic elucidation of a strain of the genus Ensifer adhaerens M8 that combines arsenic oxidation and chromium reduction.</title>
        <authorList>
            <person name="Li X."/>
            <person name="Yu c."/>
        </authorList>
    </citation>
    <scope>NUCLEOTIDE SEQUENCE</scope>
    <source>
        <strain evidence="2">M8</strain>
        <plasmid evidence="2">pA</plasmid>
    </source>
</reference>
<keyword evidence="2" id="KW-0614">Plasmid</keyword>